<feature type="chain" id="PRO_5040788257" evidence="2">
    <location>
        <begin position="29"/>
        <end position="483"/>
    </location>
</feature>
<organism evidence="4 5">
    <name type="scientific">Aeoliella straminimaris</name>
    <dbReference type="NCBI Taxonomy" id="2954799"/>
    <lineage>
        <taxon>Bacteria</taxon>
        <taxon>Pseudomonadati</taxon>
        <taxon>Planctomycetota</taxon>
        <taxon>Planctomycetia</taxon>
        <taxon>Pirellulales</taxon>
        <taxon>Lacipirellulaceae</taxon>
        <taxon>Aeoliella</taxon>
    </lineage>
</organism>
<dbReference type="InterPro" id="IPR013766">
    <property type="entry name" value="Thioredoxin_domain"/>
</dbReference>
<gene>
    <name evidence="4" type="ORF">NG895_24680</name>
</gene>
<feature type="compositionally biased region" description="Low complexity" evidence="1">
    <location>
        <begin position="416"/>
        <end position="426"/>
    </location>
</feature>
<dbReference type="RefSeq" id="WP_252855219.1">
    <property type="nucleotide sequence ID" value="NZ_JAMXLR010000089.1"/>
</dbReference>
<evidence type="ECO:0000256" key="2">
    <source>
        <dbReference type="SAM" id="SignalP"/>
    </source>
</evidence>
<keyword evidence="5" id="KW-1185">Reference proteome</keyword>
<evidence type="ECO:0000313" key="5">
    <source>
        <dbReference type="Proteomes" id="UP001155241"/>
    </source>
</evidence>
<sequence>MARQKFSHKWYVAALTLAAIVLAVPASAKTELWVFSSPYCGPCQQLKPTLAAMESEGYPIRHVDIMEHPALASRHRVDRVPCLIMVQDGQEAARQLGGDRNSIQRMFAAAGVRPGQRQPTKPMGWDGGAQAAPSLPNRPLEETGLAGPPNEVPPGQGIAKKLLESSVRITVEDSTGKSYGTGTIVDTLKEDALIVTCGHLFRCDTTQQQSSNEKFEAQIVVEQFTVTPAGLEVKDRSVGQLLYCDLDRDVALVAFRPTQPAKVAPVAASFVEKTNDRVYSVGCDRGADPTVRDSRVTAVNRYNGAPNVETSGAPVQGRSGGGLFNSRGELIGVCFAADNEGDEGLYSGLASVHVGLDALGLQNVYSRPSSSRGVAQTGALTPLPDTSSNRLEARGQTPSENDRSMSVFPPQPADTPPAAGAPAAQPSELSGRERAALQEIARRAVDSEVTVIVRPRDPNGKSVILQLDRVSPQFVEELGNVMR</sequence>
<comment type="caution">
    <text evidence="4">The sequence shown here is derived from an EMBL/GenBank/DDBJ whole genome shotgun (WGS) entry which is preliminary data.</text>
</comment>
<dbReference type="Gene3D" id="2.40.10.120">
    <property type="match status" value="1"/>
</dbReference>
<feature type="domain" description="Thioredoxin" evidence="3">
    <location>
        <begin position="26"/>
        <end position="102"/>
    </location>
</feature>
<dbReference type="InterPro" id="IPR009003">
    <property type="entry name" value="Peptidase_S1_PA"/>
</dbReference>
<dbReference type="Pfam" id="PF00085">
    <property type="entry name" value="Thioredoxin"/>
    <property type="match status" value="1"/>
</dbReference>
<dbReference type="AlphaFoldDB" id="A0A9X2FIG0"/>
<dbReference type="EMBL" id="JAMXLR010000089">
    <property type="protein sequence ID" value="MCO6047106.1"/>
    <property type="molecule type" value="Genomic_DNA"/>
</dbReference>
<dbReference type="CDD" id="cd02947">
    <property type="entry name" value="TRX_family"/>
    <property type="match status" value="1"/>
</dbReference>
<feature type="region of interest" description="Disordered" evidence="1">
    <location>
        <begin position="111"/>
        <end position="138"/>
    </location>
</feature>
<name>A0A9X2FIG0_9BACT</name>
<dbReference type="PANTHER" id="PTHR43019">
    <property type="entry name" value="SERINE ENDOPROTEASE DEGS"/>
    <property type="match status" value="1"/>
</dbReference>
<feature type="signal peptide" evidence="2">
    <location>
        <begin position="1"/>
        <end position="28"/>
    </location>
</feature>
<feature type="region of interest" description="Disordered" evidence="1">
    <location>
        <begin position="367"/>
        <end position="432"/>
    </location>
</feature>
<dbReference type="SUPFAM" id="SSF52833">
    <property type="entry name" value="Thioredoxin-like"/>
    <property type="match status" value="1"/>
</dbReference>
<dbReference type="Gene3D" id="3.40.30.10">
    <property type="entry name" value="Glutaredoxin"/>
    <property type="match status" value="1"/>
</dbReference>
<accession>A0A9X2FIG0</accession>
<proteinExistence type="predicted"/>
<evidence type="ECO:0000259" key="3">
    <source>
        <dbReference type="Pfam" id="PF00085"/>
    </source>
</evidence>
<keyword evidence="2" id="KW-0732">Signal</keyword>
<dbReference type="Pfam" id="PF13365">
    <property type="entry name" value="Trypsin_2"/>
    <property type="match status" value="1"/>
</dbReference>
<evidence type="ECO:0000313" key="4">
    <source>
        <dbReference type="EMBL" id="MCO6047106.1"/>
    </source>
</evidence>
<protein>
    <submittedName>
        <fullName evidence="4">Trypsin-like peptidase domain-containing protein</fullName>
    </submittedName>
</protein>
<evidence type="ECO:0000256" key="1">
    <source>
        <dbReference type="SAM" id="MobiDB-lite"/>
    </source>
</evidence>
<dbReference type="SUPFAM" id="SSF50494">
    <property type="entry name" value="Trypsin-like serine proteases"/>
    <property type="match status" value="1"/>
</dbReference>
<dbReference type="InterPro" id="IPR036249">
    <property type="entry name" value="Thioredoxin-like_sf"/>
</dbReference>
<dbReference type="PANTHER" id="PTHR43019:SF23">
    <property type="entry name" value="PROTEASE DO-LIKE 5, CHLOROPLASTIC"/>
    <property type="match status" value="1"/>
</dbReference>
<dbReference type="Proteomes" id="UP001155241">
    <property type="component" value="Unassembled WGS sequence"/>
</dbReference>
<reference evidence="4" key="1">
    <citation type="submission" date="2022-06" db="EMBL/GenBank/DDBJ databases">
        <title>Aeoliella straminimaris, a novel planctomycete from sediments.</title>
        <authorList>
            <person name="Vitorino I.R."/>
            <person name="Lage O.M."/>
        </authorList>
    </citation>
    <scope>NUCLEOTIDE SEQUENCE</scope>
    <source>
        <strain evidence="4">ICT_H6.2</strain>
    </source>
</reference>